<gene>
    <name evidence="11" type="ORF">Mic7113_3213</name>
</gene>
<evidence type="ECO:0000256" key="7">
    <source>
        <dbReference type="PIRNR" id="PIRNR000077"/>
    </source>
</evidence>
<dbReference type="GO" id="GO:0015035">
    <property type="term" value="F:protein-disulfide reductase activity"/>
    <property type="evidence" value="ECO:0007669"/>
    <property type="project" value="UniProtKB-UniRule"/>
</dbReference>
<dbReference type="HOGENOM" id="CLU_090389_10_2_3"/>
<dbReference type="Gene3D" id="3.40.30.10">
    <property type="entry name" value="Glutaredoxin"/>
    <property type="match status" value="1"/>
</dbReference>
<dbReference type="Pfam" id="PF00085">
    <property type="entry name" value="Thioredoxin"/>
    <property type="match status" value="1"/>
</dbReference>
<dbReference type="Proteomes" id="UP000010471">
    <property type="component" value="Chromosome"/>
</dbReference>
<dbReference type="RefSeq" id="WP_015183096.1">
    <property type="nucleotide sequence ID" value="NC_019738.1"/>
</dbReference>
<dbReference type="PATRIC" id="fig|1173027.3.peg.3544"/>
<dbReference type="PANTHER" id="PTHR45663">
    <property type="entry name" value="GEO12009P1"/>
    <property type="match status" value="1"/>
</dbReference>
<protein>
    <recommendedName>
        <fullName evidence="6 7">Thioredoxin</fullName>
    </recommendedName>
</protein>
<dbReference type="eggNOG" id="COG3118">
    <property type="taxonomic scope" value="Bacteria"/>
</dbReference>
<keyword evidence="12" id="KW-1185">Reference proteome</keyword>
<feature type="disulfide bond" description="Redox-active" evidence="9">
    <location>
        <begin position="31"/>
        <end position="34"/>
    </location>
</feature>
<feature type="domain" description="Thioredoxin" evidence="10">
    <location>
        <begin position="1"/>
        <end position="106"/>
    </location>
</feature>
<dbReference type="InterPro" id="IPR013766">
    <property type="entry name" value="Thioredoxin_domain"/>
</dbReference>
<evidence type="ECO:0000256" key="9">
    <source>
        <dbReference type="PIRSR" id="PIRSR000077-4"/>
    </source>
</evidence>
<dbReference type="SUPFAM" id="SSF52833">
    <property type="entry name" value="Thioredoxin-like"/>
    <property type="match status" value="1"/>
</dbReference>
<dbReference type="PROSITE" id="PS00194">
    <property type="entry name" value="THIOREDOXIN_1"/>
    <property type="match status" value="1"/>
</dbReference>
<evidence type="ECO:0000256" key="2">
    <source>
        <dbReference type="ARBA" id="ARBA00022448"/>
    </source>
</evidence>
<name>K9WHE7_9CYAN</name>
<dbReference type="FunFam" id="3.40.30.10:FF:000001">
    <property type="entry name" value="Thioredoxin"/>
    <property type="match status" value="1"/>
</dbReference>
<evidence type="ECO:0000256" key="4">
    <source>
        <dbReference type="ARBA" id="ARBA00023157"/>
    </source>
</evidence>
<dbReference type="AlphaFoldDB" id="K9WHE7"/>
<accession>K9WHE7</accession>
<evidence type="ECO:0000256" key="8">
    <source>
        <dbReference type="PIRSR" id="PIRSR000077-1"/>
    </source>
</evidence>
<evidence type="ECO:0000256" key="1">
    <source>
        <dbReference type="ARBA" id="ARBA00008987"/>
    </source>
</evidence>
<evidence type="ECO:0000256" key="5">
    <source>
        <dbReference type="ARBA" id="ARBA00023284"/>
    </source>
</evidence>
<evidence type="ECO:0000313" key="11">
    <source>
        <dbReference type="EMBL" id="AFZ18952.1"/>
    </source>
</evidence>
<dbReference type="GO" id="GO:0005737">
    <property type="term" value="C:cytoplasm"/>
    <property type="evidence" value="ECO:0007669"/>
    <property type="project" value="TreeGrafter"/>
</dbReference>
<dbReference type="NCBIfam" id="TIGR01068">
    <property type="entry name" value="thioredoxin"/>
    <property type="match status" value="1"/>
</dbReference>
<feature type="site" description="Contributes to redox potential value" evidence="8">
    <location>
        <position position="33"/>
    </location>
</feature>
<proteinExistence type="inferred from homology"/>
<evidence type="ECO:0000256" key="3">
    <source>
        <dbReference type="ARBA" id="ARBA00022982"/>
    </source>
</evidence>
<sequence length="106" mass="11772">MSKVAQIQDSEFDELLTDEGLVVVDFTAPWCGPCRKIAPLMEQLAEEYEGRVKVAKLDIDQNKINAKKFGIKSIPAVLMFKGGEMVENLVGVAPYEKFTSAVNQHI</sequence>
<dbReference type="EMBL" id="CP003630">
    <property type="protein sequence ID" value="AFZ18952.1"/>
    <property type="molecule type" value="Genomic_DNA"/>
</dbReference>
<dbReference type="PROSITE" id="PS51352">
    <property type="entry name" value="THIOREDOXIN_2"/>
    <property type="match status" value="1"/>
</dbReference>
<keyword evidence="2" id="KW-0813">Transport</keyword>
<keyword evidence="5 9" id="KW-0676">Redox-active center</keyword>
<evidence type="ECO:0000313" key="12">
    <source>
        <dbReference type="Proteomes" id="UP000010471"/>
    </source>
</evidence>
<comment type="similarity">
    <text evidence="1 7">Belongs to the thioredoxin family.</text>
</comment>
<keyword evidence="4 9" id="KW-1015">Disulfide bond</keyword>
<dbReference type="PANTHER" id="PTHR45663:SF11">
    <property type="entry name" value="GEO12009P1"/>
    <property type="match status" value="1"/>
</dbReference>
<feature type="site" description="Deprotonates C-terminal active site Cys" evidence="8">
    <location>
        <position position="25"/>
    </location>
</feature>
<dbReference type="CDD" id="cd02947">
    <property type="entry name" value="TRX_family"/>
    <property type="match status" value="1"/>
</dbReference>
<dbReference type="OrthoDB" id="530955at2"/>
<dbReference type="KEGG" id="mic:Mic7113_3213"/>
<dbReference type="PRINTS" id="PR00421">
    <property type="entry name" value="THIOREDOXIN"/>
</dbReference>
<dbReference type="InterPro" id="IPR017937">
    <property type="entry name" value="Thioredoxin_CS"/>
</dbReference>
<dbReference type="InterPro" id="IPR005746">
    <property type="entry name" value="Thioredoxin"/>
</dbReference>
<dbReference type="PIRSF" id="PIRSF000077">
    <property type="entry name" value="Thioredoxin"/>
    <property type="match status" value="1"/>
</dbReference>
<dbReference type="InterPro" id="IPR036249">
    <property type="entry name" value="Thioredoxin-like_sf"/>
</dbReference>
<evidence type="ECO:0000256" key="6">
    <source>
        <dbReference type="NCBIfam" id="TIGR01068"/>
    </source>
</evidence>
<feature type="site" description="Contributes to redox potential value" evidence="8">
    <location>
        <position position="32"/>
    </location>
</feature>
<dbReference type="STRING" id="1173027.Mic7113_3213"/>
<organism evidence="11 12">
    <name type="scientific">Allocoleopsis franciscana PCC 7113</name>
    <dbReference type="NCBI Taxonomy" id="1173027"/>
    <lineage>
        <taxon>Bacteria</taxon>
        <taxon>Bacillati</taxon>
        <taxon>Cyanobacteriota</taxon>
        <taxon>Cyanophyceae</taxon>
        <taxon>Coleofasciculales</taxon>
        <taxon>Coleofasciculaceae</taxon>
        <taxon>Allocoleopsis</taxon>
        <taxon>Allocoleopsis franciscana</taxon>
    </lineage>
</organism>
<keyword evidence="3" id="KW-0249">Electron transport</keyword>
<feature type="active site" description="Nucleophile" evidence="8">
    <location>
        <position position="31"/>
    </location>
</feature>
<evidence type="ECO:0000259" key="10">
    <source>
        <dbReference type="PROSITE" id="PS51352"/>
    </source>
</evidence>
<feature type="active site" description="Nucleophile" evidence="8">
    <location>
        <position position="34"/>
    </location>
</feature>
<reference evidence="11 12" key="1">
    <citation type="submission" date="2012-06" db="EMBL/GenBank/DDBJ databases">
        <title>Finished chromosome of genome of Microcoleus sp. PCC 7113.</title>
        <authorList>
            <consortium name="US DOE Joint Genome Institute"/>
            <person name="Gugger M."/>
            <person name="Coursin T."/>
            <person name="Rippka R."/>
            <person name="Tandeau De Marsac N."/>
            <person name="Huntemann M."/>
            <person name="Wei C.-L."/>
            <person name="Han J."/>
            <person name="Detter J.C."/>
            <person name="Han C."/>
            <person name="Tapia R."/>
            <person name="Chen A."/>
            <person name="Kyrpides N."/>
            <person name="Mavromatis K."/>
            <person name="Markowitz V."/>
            <person name="Szeto E."/>
            <person name="Ivanova N."/>
            <person name="Pagani I."/>
            <person name="Pati A."/>
            <person name="Goodwin L."/>
            <person name="Nordberg H.P."/>
            <person name="Cantor M.N."/>
            <person name="Hua S.X."/>
            <person name="Woyke T."/>
            <person name="Kerfeld C.A."/>
        </authorList>
    </citation>
    <scope>NUCLEOTIDE SEQUENCE [LARGE SCALE GENOMIC DNA]</scope>
    <source>
        <strain evidence="11 12">PCC 7113</strain>
    </source>
</reference>